<dbReference type="PANTHER" id="PTHR21597:SF0">
    <property type="entry name" value="THO COMPLEX SUBUNIT 2"/>
    <property type="match status" value="1"/>
</dbReference>
<dbReference type="GO" id="GO:0003729">
    <property type="term" value="F:mRNA binding"/>
    <property type="evidence" value="ECO:0007669"/>
    <property type="project" value="TreeGrafter"/>
</dbReference>
<sequence length="2195" mass="246123">MDPALEKGYLEAQDAVGSLTSEEAWTAQGEQRSRDLLVRSLDEVRTNATALPLLHILLYLLLQATYPSIASLATFFASFSEHPHIQYLQEAVIDVVTSVEEQENVRKEEAARLSSEIGTEVETNAVTEEGGLSRSLELLRALIIAKWMSSEQAAHLLPSTLTTLPALSLLPANSSAAKHSAAERRKRTAIFYKQKKYNVSREASEGYTAFLVLLSDDRYLGKGGEDEDATDRRRRAKALWKECLAVIGWYDLSPQRILDLMLDAFCQKLALHWRFYIDLLEFTPWSKRNLCSARSVGDEDVEEGAMETDEPAESRGMTDFKARLGEETGNRVLTQVLGFKFASHRYDDRDLKGVEQDPTAASQELFYVTAILIKQGLIRTVDILNHLTPDDTTMDSLVRAYKIKTQQDIRDLGGNALVTAAALPDDDSPSGAAAKASIDADIPKPRKEIPEQKIQLCEALLAIGQISSAFYIISRWPIVAQYSERVAILIMRIVRYALKPAYDIVEAARNEGMPPPGLNYRTHFAFGEPEVVDSLYCPEPIDTERRRFRFFFRGWTSQLERWTDPAEVISKVQPLMSIVGARAASDASVLIWLCRLGVYHTTQDTSESVRSAWVNLVRTSLLPAMPLLNANYGYNNELWPLLRPLPYQFRYSLYGEWHIAMSDSKDRSYIPVMGLAAAAIQNTTKQTLKRMTSELNRAHARAIGKGSYSAPTALWQAILPQIMSYENMIDTVVESARYLSNLGWDVTMFMLLDALSDESKERVKSDGLTASAWLQAVSSFIGRLAKRYTAMPLEPLMQQIGNQLKRQSLADLITLKQLISKMSGIEVAQDLTKAQVACLAGGPLMQREAIDLTQIRHPPPPTDDNERMSRGRPKKPPVYDNSRHRLIQALQSSGLILPILVAIAQAREACIFVATENLGHTKQLGLAFDDCNNVFNQYLRLLVAGLNTDELVAMLPSFIRLYKDFGVSWDLAYHIIRPQLHRSIYHDREAYLRLRLGWKNRSVDAAETHLITWNEEVVQPPLLPLVVDTARCVSAELHDNGLEPFMVTFWQLGLPELAVPDKAYARTISRLEASMARLETWTALRSLTAEWVDAYRSNKVELGALVDKIKAEQRDQEKLVATAAARLDSEKDNWFPEKPAIREKRYLAGMLHAACFYPRAIHSTVDALFVARFGQYLHAARTPNFSLLLFYEEFFPDSFVPFIFACSEAEVANLGQCMMTMLADLDRWHASRDVYEAEALGANPNENFDGLFYGMRLDGARHLDWEMFRNMCYKWHRRLTKAIIACLEAADYLHIKNGLTLAQRLIPAFPKVKRLYDDIIKSLDDFKLRERAREDPREDLLLVVQAYTSLLEAAKRDKSIKLVLTSDYCIPPGQANAKVAAPVPEANSKTDGDTARPASGIPKTEPISQEALAAPMAVDATPGVSAASTETITKEATEQVMTTKAEEVSAESPTDSDAKPMAPIASALDIPNNATVAQALQQLEAEPISTAESQHALAVTAAASPADLKTLREQLTLRKAQGKAKAVASPAAEESAIPVVLAEDKSSKDSMSMEVDGAVDISVTPPSLPVAEVRKIDTSTPAEPISRLSSRRSSVTPSDLPRGPRADLEREASIAARISSPMVGRSRDTSPAARPKAEELSTRSREMPPPPAPREMREKENSDRQTRRDISPHRPSRSRNGSADSKTSRISASRRDADRQRKPLDSRRDESDSRIRQPEDSLRDRVKESDTRRSDRDRERERDRDRDRDRDREADKRRDRPRERDHDARGKPRERVRDKEDRDRGRDKDKDRSVDSSRKDSERTRDRRDHDRIDRDRGDDRSRNARDRDDRKGDRDSRRDHRDRDRERNRSRDSERGSSKTASRETASERASDRARGDRDRERERERSPVRAGRRDKDRSEDNVRPKEVDDRQRGSRTSRVDEDTRGSTRRDILPVSEVGGRDPSAHLDALASRFDDNRRSRMSTVATPMSDQSPKTNKVAENGSAREEPHRPHDGGNNGNATPRLAERMGLTSRNDTSGDGRDRQSRSIQPEAALNRNGSHASVIESLTLRTDRDPPPHSSSELRQANRDSASSRSHTREKPTEDRKQISVSSTSTPVKASLSSRLGVIVDANPSGSQPVPDTSSPKAVDRSAKTSEISRSPDRKRTHEESTNETPQANSTPTNPSKRPRIDRAGARERGGALSRLSGGFLSKK</sequence>
<dbReference type="InterPro" id="IPR032302">
    <property type="entry name" value="THOC2_N"/>
</dbReference>
<keyword evidence="10" id="KW-1185">Reference proteome</keyword>
<feature type="compositionally biased region" description="Polar residues" evidence="5">
    <location>
        <begin position="2115"/>
        <end position="2127"/>
    </location>
</feature>
<feature type="compositionally biased region" description="Basic and acidic residues" evidence="5">
    <location>
        <begin position="1654"/>
        <end position="1672"/>
    </location>
</feature>
<dbReference type="GO" id="GO:0000445">
    <property type="term" value="C:THO complex part of transcription export complex"/>
    <property type="evidence" value="ECO:0007669"/>
    <property type="project" value="TreeGrafter"/>
</dbReference>
<evidence type="ECO:0000259" key="7">
    <source>
        <dbReference type="Pfam" id="PF11732"/>
    </source>
</evidence>
<comment type="caution">
    <text evidence="9">The sequence shown here is derived from an EMBL/GenBank/DDBJ whole genome shotgun (WGS) entry which is preliminary data.</text>
</comment>
<gene>
    <name evidence="9" type="ORF">FFLO_03926</name>
</gene>
<reference evidence="9" key="1">
    <citation type="submission" date="2020-04" db="EMBL/GenBank/DDBJ databases">
        <title>Analysis of mating type loci in Filobasidium floriforme.</title>
        <authorList>
            <person name="Nowrousian M."/>
        </authorList>
    </citation>
    <scope>NUCLEOTIDE SEQUENCE</scope>
    <source>
        <strain evidence="9">CBS 6242</strain>
    </source>
</reference>
<feature type="compositionally biased region" description="Polar residues" evidence="5">
    <location>
        <begin position="2061"/>
        <end position="2076"/>
    </location>
</feature>
<feature type="domain" description="THO complex subunitTHOC2 N-terminal" evidence="7">
    <location>
        <begin position="703"/>
        <end position="778"/>
    </location>
</feature>
<evidence type="ECO:0000256" key="4">
    <source>
        <dbReference type="ARBA" id="ARBA00023242"/>
    </source>
</evidence>
<dbReference type="GO" id="GO:0006397">
    <property type="term" value="P:mRNA processing"/>
    <property type="evidence" value="ECO:0007669"/>
    <property type="project" value="InterPro"/>
</dbReference>
<dbReference type="PANTHER" id="PTHR21597">
    <property type="entry name" value="THO2 PROTEIN"/>
    <property type="match status" value="1"/>
</dbReference>
<evidence type="ECO:0000313" key="10">
    <source>
        <dbReference type="Proteomes" id="UP000812966"/>
    </source>
</evidence>
<dbReference type="GO" id="GO:0006406">
    <property type="term" value="P:mRNA export from nucleus"/>
    <property type="evidence" value="ECO:0007669"/>
    <property type="project" value="InterPro"/>
</dbReference>
<feature type="compositionally biased region" description="Basic and acidic residues" evidence="5">
    <location>
        <begin position="1635"/>
        <end position="1646"/>
    </location>
</feature>
<feature type="domain" description="THO complex subunitTHOC2 C-terminal" evidence="6">
    <location>
        <begin position="1044"/>
        <end position="1351"/>
    </location>
</feature>
<dbReference type="EMBL" id="JABELV010000077">
    <property type="protein sequence ID" value="KAG7531987.1"/>
    <property type="molecule type" value="Genomic_DNA"/>
</dbReference>
<dbReference type="Pfam" id="PF16134">
    <property type="entry name" value="THOC2_N"/>
    <property type="match status" value="1"/>
</dbReference>
<keyword evidence="4" id="KW-0539">Nucleus</keyword>
<comment type="subcellular location">
    <subcellularLocation>
        <location evidence="1">Nucleus</location>
    </subcellularLocation>
</comment>
<dbReference type="InterPro" id="IPR040007">
    <property type="entry name" value="Tho2"/>
</dbReference>
<feature type="region of interest" description="Disordered" evidence="5">
    <location>
        <begin position="1379"/>
        <end position="1403"/>
    </location>
</feature>
<feature type="compositionally biased region" description="Basic and acidic residues" evidence="5">
    <location>
        <begin position="2078"/>
        <end position="2089"/>
    </location>
</feature>
<feature type="compositionally biased region" description="Basic and acidic residues" evidence="5">
    <location>
        <begin position="1985"/>
        <end position="1995"/>
    </location>
</feature>
<evidence type="ECO:0000256" key="2">
    <source>
        <dbReference type="ARBA" id="ARBA00007857"/>
    </source>
</evidence>
<feature type="region of interest" description="Disordered" evidence="5">
    <location>
        <begin position="854"/>
        <end position="878"/>
    </location>
</feature>
<evidence type="ECO:0000256" key="1">
    <source>
        <dbReference type="ARBA" id="ARBA00004123"/>
    </source>
</evidence>
<proteinExistence type="inferred from homology"/>
<organism evidence="9 10">
    <name type="scientific">Filobasidium floriforme</name>
    <dbReference type="NCBI Taxonomy" id="5210"/>
    <lineage>
        <taxon>Eukaryota</taxon>
        <taxon>Fungi</taxon>
        <taxon>Dikarya</taxon>
        <taxon>Basidiomycota</taxon>
        <taxon>Agaricomycotina</taxon>
        <taxon>Tremellomycetes</taxon>
        <taxon>Filobasidiales</taxon>
        <taxon>Filobasidiaceae</taxon>
        <taxon>Filobasidium</taxon>
    </lineage>
</organism>
<protein>
    <recommendedName>
        <fullName evidence="3">THO complex subunit 2</fullName>
    </recommendedName>
</protein>
<evidence type="ECO:0000259" key="8">
    <source>
        <dbReference type="Pfam" id="PF16134"/>
    </source>
</evidence>
<dbReference type="Pfam" id="PF11262">
    <property type="entry name" value="Tho2"/>
    <property type="match status" value="1"/>
</dbReference>
<evidence type="ECO:0000259" key="6">
    <source>
        <dbReference type="Pfam" id="PF11262"/>
    </source>
</evidence>
<feature type="compositionally biased region" description="Basic and acidic residues" evidence="5">
    <location>
        <begin position="1602"/>
        <end position="1612"/>
    </location>
</feature>
<dbReference type="Pfam" id="PF11732">
    <property type="entry name" value="Thoc2"/>
    <property type="match status" value="1"/>
</dbReference>
<feature type="compositionally biased region" description="Basic and acidic residues" evidence="5">
    <location>
        <begin position="2018"/>
        <end position="2027"/>
    </location>
</feature>
<feature type="compositionally biased region" description="Polar residues" evidence="5">
    <location>
        <begin position="2090"/>
        <end position="2105"/>
    </location>
</feature>
<dbReference type="Proteomes" id="UP000812966">
    <property type="component" value="Unassembled WGS sequence"/>
</dbReference>
<name>A0A8K0JLT3_9TREE</name>
<feature type="compositionally biased region" description="Basic and acidic residues" evidence="5">
    <location>
        <begin position="2170"/>
        <end position="2181"/>
    </location>
</feature>
<evidence type="ECO:0000256" key="3">
    <source>
        <dbReference type="ARBA" id="ARBA00019596"/>
    </source>
</evidence>
<feature type="compositionally biased region" description="Basic and acidic residues" evidence="5">
    <location>
        <begin position="2141"/>
        <end position="2152"/>
    </location>
</feature>
<dbReference type="InterPro" id="IPR021418">
    <property type="entry name" value="THO_THOC2_C"/>
</dbReference>
<comment type="similarity">
    <text evidence="2">Belongs to the THOC2 family.</text>
</comment>
<feature type="region of interest" description="Disordered" evidence="5">
    <location>
        <begin position="1572"/>
        <end position="2195"/>
    </location>
</feature>
<feature type="compositionally biased region" description="Polar residues" evidence="5">
    <location>
        <begin position="1963"/>
        <end position="1977"/>
    </location>
</feature>
<feature type="compositionally biased region" description="Polar residues" evidence="5">
    <location>
        <begin position="1587"/>
        <end position="1597"/>
    </location>
</feature>
<feature type="domain" description="THO complex subunit 2 N-terminal" evidence="8">
    <location>
        <begin position="24"/>
        <end position="701"/>
    </location>
</feature>
<feature type="compositionally biased region" description="Polar residues" evidence="5">
    <location>
        <begin position="2154"/>
        <end position="2167"/>
    </location>
</feature>
<evidence type="ECO:0000313" key="9">
    <source>
        <dbReference type="EMBL" id="KAG7531987.1"/>
    </source>
</evidence>
<accession>A0A8K0JLT3</accession>
<dbReference type="InterPro" id="IPR021726">
    <property type="entry name" value="THO_THOC2_N"/>
</dbReference>
<feature type="region of interest" description="Disordered" evidence="5">
    <location>
        <begin position="1440"/>
        <end position="1461"/>
    </location>
</feature>
<feature type="compositionally biased region" description="Basic and acidic residues" evidence="5">
    <location>
        <begin position="1693"/>
        <end position="1933"/>
    </location>
</feature>
<evidence type="ECO:0000256" key="5">
    <source>
        <dbReference type="SAM" id="MobiDB-lite"/>
    </source>
</evidence>